<comment type="caution">
    <text evidence="1">The sequence shown here is derived from an EMBL/GenBank/DDBJ whole genome shotgun (WGS) entry which is preliminary data.</text>
</comment>
<protein>
    <submittedName>
        <fullName evidence="1">Uncharacterized protein</fullName>
    </submittedName>
</protein>
<proteinExistence type="predicted"/>
<dbReference type="EMBL" id="JARBHB010000002">
    <property type="protein sequence ID" value="KAJ8892906.1"/>
    <property type="molecule type" value="Genomic_DNA"/>
</dbReference>
<dbReference type="Proteomes" id="UP001159363">
    <property type="component" value="Chromosome 2"/>
</dbReference>
<evidence type="ECO:0000313" key="1">
    <source>
        <dbReference type="EMBL" id="KAJ8892906.1"/>
    </source>
</evidence>
<evidence type="ECO:0000313" key="2">
    <source>
        <dbReference type="Proteomes" id="UP001159363"/>
    </source>
</evidence>
<name>A0ABQ9I8G8_9NEOP</name>
<accession>A0ABQ9I8G8</accession>
<sequence>MCLSMAPKIAYKLLELISSRNPGSDTQIWDAIPTRQTTSKFIPEVCEAMYDSLQEFNKGPATKEEWTDVENGFQKRWNFPGYYDALYGKHILIKAPPNSETQFFHYKGFNSIVLMPLVDHNYFFRYIDVECNGVVSDGGFVSFVCFLRTLRANCPHLTHYRERDVHYITGYASSPRKPTSRVALLINITLILVIYRQDDGDQNYGNYAI</sequence>
<organism evidence="1 2">
    <name type="scientific">Dryococelus australis</name>
    <dbReference type="NCBI Taxonomy" id="614101"/>
    <lineage>
        <taxon>Eukaryota</taxon>
        <taxon>Metazoa</taxon>
        <taxon>Ecdysozoa</taxon>
        <taxon>Arthropoda</taxon>
        <taxon>Hexapoda</taxon>
        <taxon>Insecta</taxon>
        <taxon>Pterygota</taxon>
        <taxon>Neoptera</taxon>
        <taxon>Polyneoptera</taxon>
        <taxon>Phasmatodea</taxon>
        <taxon>Verophasmatodea</taxon>
        <taxon>Anareolatae</taxon>
        <taxon>Phasmatidae</taxon>
        <taxon>Eurycanthinae</taxon>
        <taxon>Dryococelus</taxon>
    </lineage>
</organism>
<gene>
    <name evidence="1" type="ORF">PR048_005487</name>
</gene>
<reference evidence="1 2" key="1">
    <citation type="submission" date="2023-02" db="EMBL/GenBank/DDBJ databases">
        <title>LHISI_Scaffold_Assembly.</title>
        <authorList>
            <person name="Stuart O.P."/>
            <person name="Cleave R."/>
            <person name="Magrath M.J.L."/>
            <person name="Mikheyev A.S."/>
        </authorList>
    </citation>
    <scope>NUCLEOTIDE SEQUENCE [LARGE SCALE GENOMIC DNA]</scope>
    <source>
        <strain evidence="1">Daus_M_001</strain>
        <tissue evidence="1">Leg muscle</tissue>
    </source>
</reference>
<keyword evidence="2" id="KW-1185">Reference proteome</keyword>